<evidence type="ECO:0000256" key="1">
    <source>
        <dbReference type="SAM" id="MobiDB-lite"/>
    </source>
</evidence>
<keyword evidence="3" id="KW-1185">Reference proteome</keyword>
<dbReference type="Proteomes" id="UP000233551">
    <property type="component" value="Unassembled WGS sequence"/>
</dbReference>
<feature type="region of interest" description="Disordered" evidence="1">
    <location>
        <begin position="1"/>
        <end position="63"/>
    </location>
</feature>
<comment type="caution">
    <text evidence="2">The sequence shown here is derived from an EMBL/GenBank/DDBJ whole genome shotgun (WGS) entry which is preliminary data.</text>
</comment>
<gene>
    <name evidence="2" type="ORF">CRG98_002945</name>
</gene>
<proteinExistence type="predicted"/>
<feature type="region of interest" description="Disordered" evidence="1">
    <location>
        <begin position="210"/>
        <end position="243"/>
    </location>
</feature>
<accession>A0A2I0L933</accession>
<dbReference type="AlphaFoldDB" id="A0A2I0L933"/>
<sequence length="243" mass="26883">MLSQEVTYRPQLGVDGVPEDNTDSGPLSPPTSSKEGRRRQLPISGGRQERAQAWPHGDGTDEQQRLLDSGRVRARGSGIRLWLGGGGKGIIREIGASEGGDRELEILAMCLLSPVSFFEPRFFFLKALNLVPYNSQGIILFVDPFVGKTTTFDDLRWLFSLTIKRVFILADLNRHLGTFTCRAGQHGHISLHGGSYQACQKFVSSKMFRKSSPADTHGSSVVRHTKIQSQGRERQNHQPSSPV</sequence>
<evidence type="ECO:0000313" key="3">
    <source>
        <dbReference type="Proteomes" id="UP000233551"/>
    </source>
</evidence>
<protein>
    <submittedName>
        <fullName evidence="2">Uncharacterized protein</fullName>
    </submittedName>
</protein>
<reference evidence="2 3" key="1">
    <citation type="submission" date="2017-11" db="EMBL/GenBank/DDBJ databases">
        <title>De-novo sequencing of pomegranate (Punica granatum L.) genome.</title>
        <authorList>
            <person name="Akparov Z."/>
            <person name="Amiraslanov A."/>
            <person name="Hajiyeva S."/>
            <person name="Abbasov M."/>
            <person name="Kaur K."/>
            <person name="Hamwieh A."/>
            <person name="Solovyev V."/>
            <person name="Salamov A."/>
            <person name="Braich B."/>
            <person name="Kosarev P."/>
            <person name="Mahmoud A."/>
            <person name="Hajiyev E."/>
            <person name="Babayeva S."/>
            <person name="Izzatullayeva V."/>
            <person name="Mammadov A."/>
            <person name="Mammadov A."/>
            <person name="Sharifova S."/>
            <person name="Ojaghi J."/>
            <person name="Eynullazada K."/>
            <person name="Bayramov B."/>
            <person name="Abdulazimova A."/>
            <person name="Shahmuradov I."/>
        </authorList>
    </citation>
    <scope>NUCLEOTIDE SEQUENCE [LARGE SCALE GENOMIC DNA]</scope>
    <source>
        <strain evidence="3">cv. AG2017</strain>
        <tissue evidence="2">Leaf</tissue>
    </source>
</reference>
<organism evidence="2 3">
    <name type="scientific">Punica granatum</name>
    <name type="common">Pomegranate</name>
    <dbReference type="NCBI Taxonomy" id="22663"/>
    <lineage>
        <taxon>Eukaryota</taxon>
        <taxon>Viridiplantae</taxon>
        <taxon>Streptophyta</taxon>
        <taxon>Embryophyta</taxon>
        <taxon>Tracheophyta</taxon>
        <taxon>Spermatophyta</taxon>
        <taxon>Magnoliopsida</taxon>
        <taxon>eudicotyledons</taxon>
        <taxon>Gunneridae</taxon>
        <taxon>Pentapetalae</taxon>
        <taxon>rosids</taxon>
        <taxon>malvids</taxon>
        <taxon>Myrtales</taxon>
        <taxon>Lythraceae</taxon>
        <taxon>Punica</taxon>
    </lineage>
</organism>
<name>A0A2I0L933_PUNGR</name>
<evidence type="ECO:0000313" key="2">
    <source>
        <dbReference type="EMBL" id="PKI76636.1"/>
    </source>
</evidence>
<dbReference type="EMBL" id="PGOL01000111">
    <property type="protein sequence ID" value="PKI76636.1"/>
    <property type="molecule type" value="Genomic_DNA"/>
</dbReference>